<dbReference type="EMBL" id="LIWG01000002">
    <property type="protein sequence ID" value="MBE3607567.1"/>
    <property type="molecule type" value="Genomic_DNA"/>
</dbReference>
<organism evidence="2 3">
    <name type="scientific">Campylobacter californiensis</name>
    <dbReference type="NCBI Taxonomy" id="1032243"/>
    <lineage>
        <taxon>Bacteria</taxon>
        <taxon>Pseudomonadati</taxon>
        <taxon>Campylobacterota</taxon>
        <taxon>Epsilonproteobacteria</taxon>
        <taxon>Campylobacterales</taxon>
        <taxon>Campylobacteraceae</taxon>
        <taxon>Campylobacter</taxon>
    </lineage>
</organism>
<comment type="caution">
    <text evidence="2">The sequence shown here is derived from an EMBL/GenBank/DDBJ whole genome shotgun (WGS) entry which is preliminary data.</text>
</comment>
<dbReference type="RefSeq" id="WP_170015522.1">
    <property type="nucleotide sequence ID" value="NZ_CP012545.1"/>
</dbReference>
<evidence type="ECO:0000313" key="3">
    <source>
        <dbReference type="Proteomes" id="UP000650616"/>
    </source>
</evidence>
<gene>
    <name evidence="2" type="primary">yidD</name>
    <name evidence="2" type="ORF">CCAL9337_02330</name>
</gene>
<comment type="subcellular location">
    <subcellularLocation>
        <location evidence="1">Cell membrane</location>
        <topology evidence="1">Peripheral membrane protein</topology>
        <orientation evidence="1">Cytoplasmic side</orientation>
    </subcellularLocation>
</comment>
<keyword evidence="3" id="KW-1185">Reference proteome</keyword>
<comment type="function">
    <text evidence="1">Could be involved in insertion of integral membrane proteins into the membrane.</text>
</comment>
<keyword evidence="1" id="KW-0472">Membrane</keyword>
<protein>
    <recommendedName>
        <fullName evidence="1">Putative membrane protein insertion efficiency factor</fullName>
    </recommendedName>
</protein>
<proteinExistence type="inferred from homology"/>
<name>A0AAW3ZR44_9BACT</name>
<sequence>MNKFAILCIKFYQNYISKILPKSCRYYPSCSEYAIWQFKNNNIFLASFAVLMRILKCNQLFKGGIDYPVVGKKFTSISLSKQDKVADIEFWLVPCKNSKFYVIKVLDSLRGKH</sequence>
<dbReference type="PANTHER" id="PTHR33383">
    <property type="entry name" value="MEMBRANE PROTEIN INSERTION EFFICIENCY FACTOR-RELATED"/>
    <property type="match status" value="1"/>
</dbReference>
<reference evidence="2 3" key="1">
    <citation type="submission" date="2015-08" db="EMBL/GenBank/DDBJ databases">
        <title>Comparative genomics of the Campylobacter concisus group.</title>
        <authorList>
            <person name="Yee E."/>
            <person name="Chapman M.H."/>
            <person name="Huynh S."/>
            <person name="Bono J.L."/>
            <person name="On S.L."/>
            <person name="St Leger J."/>
            <person name="Foster G."/>
            <person name="Parker C.T."/>
            <person name="Miller W.G."/>
        </authorList>
    </citation>
    <scope>NUCLEOTIDE SEQUENCE [LARGE SCALE GENOMIC DNA]</scope>
    <source>
        <strain evidence="2 3">RM9337</strain>
    </source>
</reference>
<dbReference type="AlphaFoldDB" id="A0AAW3ZR44"/>
<dbReference type="HAMAP" id="MF_00386">
    <property type="entry name" value="UPF0161_YidD"/>
    <property type="match status" value="1"/>
</dbReference>
<accession>A0AAW3ZR44</accession>
<comment type="similarity">
    <text evidence="1">Belongs to the UPF0161 family.</text>
</comment>
<dbReference type="PANTHER" id="PTHR33383:SF1">
    <property type="entry name" value="MEMBRANE PROTEIN INSERTION EFFICIENCY FACTOR-RELATED"/>
    <property type="match status" value="1"/>
</dbReference>
<evidence type="ECO:0000256" key="1">
    <source>
        <dbReference type="HAMAP-Rule" id="MF_00386"/>
    </source>
</evidence>
<dbReference type="Pfam" id="PF01809">
    <property type="entry name" value="YidD"/>
    <property type="match status" value="1"/>
</dbReference>
<dbReference type="NCBIfam" id="TIGR00278">
    <property type="entry name" value="membrane protein insertion efficiency factor YidD"/>
    <property type="match status" value="1"/>
</dbReference>
<dbReference type="Proteomes" id="UP000650616">
    <property type="component" value="Unassembled WGS sequence"/>
</dbReference>
<keyword evidence="1" id="KW-1003">Cell membrane</keyword>
<dbReference type="GO" id="GO:0005886">
    <property type="term" value="C:plasma membrane"/>
    <property type="evidence" value="ECO:0007669"/>
    <property type="project" value="UniProtKB-SubCell"/>
</dbReference>
<dbReference type="InterPro" id="IPR002696">
    <property type="entry name" value="Membr_insert_effic_factor_YidD"/>
</dbReference>
<evidence type="ECO:0000313" key="2">
    <source>
        <dbReference type="EMBL" id="MBE3607567.1"/>
    </source>
</evidence>
<dbReference type="SMART" id="SM01234">
    <property type="entry name" value="Haemolytic"/>
    <property type="match status" value="1"/>
</dbReference>